<dbReference type="Proteomes" id="UP000178042">
    <property type="component" value="Unassembled WGS sequence"/>
</dbReference>
<feature type="region of interest" description="Disordered" evidence="1">
    <location>
        <begin position="181"/>
        <end position="205"/>
    </location>
</feature>
<evidence type="ECO:0000256" key="1">
    <source>
        <dbReference type="SAM" id="MobiDB-lite"/>
    </source>
</evidence>
<dbReference type="EMBL" id="MFLD01000023">
    <property type="protein sequence ID" value="OGG59690.1"/>
    <property type="molecule type" value="Genomic_DNA"/>
</dbReference>
<protein>
    <submittedName>
        <fullName evidence="3">Uncharacterized protein</fullName>
    </submittedName>
</protein>
<feature type="transmembrane region" description="Helical" evidence="2">
    <location>
        <begin position="64"/>
        <end position="81"/>
    </location>
</feature>
<evidence type="ECO:0000313" key="3">
    <source>
        <dbReference type="EMBL" id="OGG59690.1"/>
    </source>
</evidence>
<feature type="transmembrane region" description="Helical" evidence="2">
    <location>
        <begin position="87"/>
        <end position="107"/>
    </location>
</feature>
<feature type="compositionally biased region" description="Basic and acidic residues" evidence="1">
    <location>
        <begin position="194"/>
        <end position="205"/>
    </location>
</feature>
<dbReference type="AlphaFoldDB" id="A0A1F6DEE5"/>
<evidence type="ECO:0000256" key="2">
    <source>
        <dbReference type="SAM" id="Phobius"/>
    </source>
</evidence>
<organism evidence="3 4">
    <name type="scientific">Candidatus Kaiserbacteria bacterium RIFCSPHIGHO2_02_FULL_49_16</name>
    <dbReference type="NCBI Taxonomy" id="1798490"/>
    <lineage>
        <taxon>Bacteria</taxon>
        <taxon>Candidatus Kaiseribacteriota</taxon>
    </lineage>
</organism>
<evidence type="ECO:0000313" key="4">
    <source>
        <dbReference type="Proteomes" id="UP000178042"/>
    </source>
</evidence>
<keyword evidence="2" id="KW-0812">Transmembrane</keyword>
<comment type="caution">
    <text evidence="3">The sequence shown here is derived from an EMBL/GenBank/DDBJ whole genome shotgun (WGS) entry which is preliminary data.</text>
</comment>
<sequence>MSDKNTGHGIRGGHVPYGDRYGYDSMGETVSHYYGDLVRQFFLGGAAVMLFAAPFYGDAIREEFPFEVAAALITVALAALTNPWKKWILTADAIVAGVIMVVYQSWALKGYGSAGYTAFVFREAVSIIFMFAFYFSVKTVRAMVLHQIGKRASLDEFSTETKDNSPDTNVLESDLVSKMKHSFDKDPVDDEDETPPHKPTYMERA</sequence>
<feature type="transmembrane region" description="Helical" evidence="2">
    <location>
        <begin position="119"/>
        <end position="137"/>
    </location>
</feature>
<name>A0A1F6DEE5_9BACT</name>
<feature type="transmembrane region" description="Helical" evidence="2">
    <location>
        <begin position="37"/>
        <end position="57"/>
    </location>
</feature>
<reference evidence="3 4" key="1">
    <citation type="journal article" date="2016" name="Nat. Commun.">
        <title>Thousands of microbial genomes shed light on interconnected biogeochemical processes in an aquifer system.</title>
        <authorList>
            <person name="Anantharaman K."/>
            <person name="Brown C.T."/>
            <person name="Hug L.A."/>
            <person name="Sharon I."/>
            <person name="Castelle C.J."/>
            <person name="Probst A.J."/>
            <person name="Thomas B.C."/>
            <person name="Singh A."/>
            <person name="Wilkins M.J."/>
            <person name="Karaoz U."/>
            <person name="Brodie E.L."/>
            <person name="Williams K.H."/>
            <person name="Hubbard S.S."/>
            <person name="Banfield J.F."/>
        </authorList>
    </citation>
    <scope>NUCLEOTIDE SEQUENCE [LARGE SCALE GENOMIC DNA]</scope>
</reference>
<keyword evidence="2" id="KW-0472">Membrane</keyword>
<keyword evidence="2" id="KW-1133">Transmembrane helix</keyword>
<gene>
    <name evidence="3" type="ORF">A3C86_01875</name>
</gene>
<proteinExistence type="predicted"/>
<accession>A0A1F6DEE5</accession>